<sequence length="242" mass="28119">MSCEIVQKCQVIVPETDLKVDFKSTKKQLSTFKNCFYFLRCKKEGDNVHIWLFMDCPIQVTVTCAITVNSITKTFSHIYTKHEGQGCYNFGKKVDLFKNGLMTIDSEFVFKFGNGRIESVEKEIPHTFDLLNDDKFKDFTIQVENKEIKVHKNVIAIASPVFSAMLEPHTKEFKEGKVEIIDFDYPTVNAGVELIYTREITQNLSIEVLLDLYKFADKYELKDMVKFLHQFLNKMMILETCV</sequence>
<evidence type="ECO:0000313" key="1">
    <source>
        <dbReference type="Proteomes" id="UP000887576"/>
    </source>
</evidence>
<name>A0AC34QUI5_9BILA</name>
<proteinExistence type="predicted"/>
<protein>
    <submittedName>
        <fullName evidence="2">BTB domain-containing protein</fullName>
    </submittedName>
</protein>
<dbReference type="Proteomes" id="UP000887576">
    <property type="component" value="Unplaced"/>
</dbReference>
<dbReference type="WBParaSite" id="JU765_v2.g19378.t1">
    <property type="protein sequence ID" value="JU765_v2.g19378.t1"/>
    <property type="gene ID" value="JU765_v2.g19378"/>
</dbReference>
<evidence type="ECO:0000313" key="2">
    <source>
        <dbReference type="WBParaSite" id="JU765_v2.g19378.t1"/>
    </source>
</evidence>
<accession>A0AC34QUI5</accession>
<reference evidence="2" key="1">
    <citation type="submission" date="2022-11" db="UniProtKB">
        <authorList>
            <consortium name="WormBaseParasite"/>
        </authorList>
    </citation>
    <scope>IDENTIFICATION</scope>
</reference>
<organism evidence="1 2">
    <name type="scientific">Panagrolaimus sp. JU765</name>
    <dbReference type="NCBI Taxonomy" id="591449"/>
    <lineage>
        <taxon>Eukaryota</taxon>
        <taxon>Metazoa</taxon>
        <taxon>Ecdysozoa</taxon>
        <taxon>Nematoda</taxon>
        <taxon>Chromadorea</taxon>
        <taxon>Rhabditida</taxon>
        <taxon>Tylenchina</taxon>
        <taxon>Panagrolaimomorpha</taxon>
        <taxon>Panagrolaimoidea</taxon>
        <taxon>Panagrolaimidae</taxon>
        <taxon>Panagrolaimus</taxon>
    </lineage>
</organism>